<evidence type="ECO:0000256" key="5">
    <source>
        <dbReference type="SAM" id="Phobius"/>
    </source>
</evidence>
<dbReference type="AlphaFoldDB" id="A0A915DZP0"/>
<evidence type="ECO:0000256" key="4">
    <source>
        <dbReference type="ARBA" id="ARBA00023136"/>
    </source>
</evidence>
<keyword evidence="4 5" id="KW-0472">Membrane</keyword>
<sequence>MEKIRNWIIRQRDRTSASYSRFGRPGEEEDDSRPPPTSILVAPFNENSAEFMFFNYWHVQKATMAFACFGMSMVILLFISSFFEFDWYHHQRGVDVGALLGLFFYLALGVLIHYYVLYGIKKQNSLYLLPFILVYSIICTGELFLFFALVFKVMDPQTAVGHTTMHTPLVSMLIVVIITIIVQAMMLQSVLKCREFLSLKAIHEMELKVAEKSRKENPSIQIVVADSQQTAPTNGHVV</sequence>
<evidence type="ECO:0000256" key="2">
    <source>
        <dbReference type="ARBA" id="ARBA00022692"/>
    </source>
</evidence>
<keyword evidence="6" id="KW-1185">Reference proteome</keyword>
<dbReference type="InterPro" id="IPR051115">
    <property type="entry name" value="LAPTM_transporter"/>
</dbReference>
<evidence type="ECO:0000256" key="3">
    <source>
        <dbReference type="ARBA" id="ARBA00022989"/>
    </source>
</evidence>
<evidence type="ECO:0000313" key="7">
    <source>
        <dbReference type="WBParaSite" id="jg24379"/>
    </source>
</evidence>
<dbReference type="GO" id="GO:0012505">
    <property type="term" value="C:endomembrane system"/>
    <property type="evidence" value="ECO:0007669"/>
    <property type="project" value="UniProtKB-SubCell"/>
</dbReference>
<organism evidence="6 7">
    <name type="scientific">Ditylenchus dipsaci</name>
    <dbReference type="NCBI Taxonomy" id="166011"/>
    <lineage>
        <taxon>Eukaryota</taxon>
        <taxon>Metazoa</taxon>
        <taxon>Ecdysozoa</taxon>
        <taxon>Nematoda</taxon>
        <taxon>Chromadorea</taxon>
        <taxon>Rhabditida</taxon>
        <taxon>Tylenchina</taxon>
        <taxon>Tylenchomorpha</taxon>
        <taxon>Sphaerularioidea</taxon>
        <taxon>Anguinidae</taxon>
        <taxon>Anguininae</taxon>
        <taxon>Ditylenchus</taxon>
    </lineage>
</organism>
<evidence type="ECO:0000313" key="6">
    <source>
        <dbReference type="Proteomes" id="UP000887574"/>
    </source>
</evidence>
<dbReference type="Proteomes" id="UP000887574">
    <property type="component" value="Unplaced"/>
</dbReference>
<feature type="transmembrane region" description="Helical" evidence="5">
    <location>
        <begin position="169"/>
        <end position="191"/>
    </location>
</feature>
<accession>A0A915DZP0</accession>
<evidence type="ECO:0000256" key="1">
    <source>
        <dbReference type="ARBA" id="ARBA00004127"/>
    </source>
</evidence>
<reference evidence="7" key="1">
    <citation type="submission" date="2022-11" db="UniProtKB">
        <authorList>
            <consortium name="WormBaseParasite"/>
        </authorList>
    </citation>
    <scope>IDENTIFICATION</scope>
</reference>
<dbReference type="PANTHER" id="PTHR12479:SF10">
    <property type="entry name" value="LYSOSOMAL-ASSOCIATED TRANSMEMBRANE PROTEIN"/>
    <property type="match status" value="1"/>
</dbReference>
<feature type="transmembrane region" description="Helical" evidence="5">
    <location>
        <begin position="95"/>
        <end position="116"/>
    </location>
</feature>
<feature type="transmembrane region" description="Helical" evidence="5">
    <location>
        <begin position="62"/>
        <end position="83"/>
    </location>
</feature>
<feature type="transmembrane region" description="Helical" evidence="5">
    <location>
        <begin position="128"/>
        <end position="149"/>
    </location>
</feature>
<proteinExistence type="predicted"/>
<protein>
    <submittedName>
        <fullName evidence="7">Uncharacterized protein</fullName>
    </submittedName>
</protein>
<keyword evidence="3 5" id="KW-1133">Transmembrane helix</keyword>
<dbReference type="WBParaSite" id="jg24379">
    <property type="protein sequence ID" value="jg24379"/>
    <property type="gene ID" value="jg24379"/>
</dbReference>
<dbReference type="GO" id="GO:0005765">
    <property type="term" value="C:lysosomal membrane"/>
    <property type="evidence" value="ECO:0007669"/>
    <property type="project" value="TreeGrafter"/>
</dbReference>
<dbReference type="PANTHER" id="PTHR12479">
    <property type="entry name" value="LYSOSOMAL-ASSOCIATED TRANSMEMBRANE PROTEIN"/>
    <property type="match status" value="1"/>
</dbReference>
<name>A0A915DZP0_9BILA</name>
<comment type="subcellular location">
    <subcellularLocation>
        <location evidence="1">Endomembrane system</location>
        <topology evidence="1">Multi-pass membrane protein</topology>
    </subcellularLocation>
</comment>
<keyword evidence="2 5" id="KW-0812">Transmembrane</keyword>